<dbReference type="RefSeq" id="XP_002737223.2">
    <property type="nucleotide sequence ID" value="XM_002737177.2"/>
</dbReference>
<dbReference type="Proteomes" id="UP000694865">
    <property type="component" value="Unplaced"/>
</dbReference>
<evidence type="ECO:0000313" key="5">
    <source>
        <dbReference type="Proteomes" id="UP000694865"/>
    </source>
</evidence>
<dbReference type="SUPFAM" id="SSF48371">
    <property type="entry name" value="ARM repeat"/>
    <property type="match status" value="1"/>
</dbReference>
<dbReference type="GeneID" id="100374838"/>
<dbReference type="InterPro" id="IPR012959">
    <property type="entry name" value="CPL_dom"/>
</dbReference>
<feature type="repeat" description="Pumilio" evidence="3">
    <location>
        <begin position="109"/>
        <end position="144"/>
    </location>
</feature>
<feature type="domain" description="PUM-HD" evidence="4">
    <location>
        <begin position="45"/>
        <end position="444"/>
    </location>
</feature>
<dbReference type="Pfam" id="PF00806">
    <property type="entry name" value="PUF"/>
    <property type="match status" value="2"/>
</dbReference>
<dbReference type="PANTHER" id="PTHR13389">
    <property type="entry name" value="PUMILIO HOMOLOG 3"/>
    <property type="match status" value="1"/>
</dbReference>
<keyword evidence="2" id="KW-0694">RNA-binding</keyword>
<evidence type="ECO:0000256" key="2">
    <source>
        <dbReference type="ARBA" id="ARBA00022884"/>
    </source>
</evidence>
<reference evidence="6" key="1">
    <citation type="submission" date="2025-08" db="UniProtKB">
        <authorList>
            <consortium name="RefSeq"/>
        </authorList>
    </citation>
    <scope>IDENTIFICATION</scope>
    <source>
        <tissue evidence="6">Testes</tissue>
    </source>
</reference>
<protein>
    <submittedName>
        <fullName evidence="6">Pumilio domain-containing protein KIAA0020 homolog</fullName>
    </submittedName>
</protein>
<sequence>MATNPAIGELQLSCTEESDKLHKMTKKEKKVQRRKLKNNYELSKRAKEIWETLRRHNCSKETRRKLIAELYKMVQGKVSELAFAHDTVRVLQCCIQFGSVEQRNAIFEEVKDLMLDLSKNKYSKFYVLKMLKYGTKEQRDFIIKSFYGKVAKLVAHSESSEILESAYNNHANASQRISLLEEFYGPTYAVFKTQNNLTLEQILKENPGKKRPILENMKHALTPLLEKSVIKHSIVHKALMDYFIFAEIKSKTDRKAIIKSFKTFVLKICREEFGHLVMLAIFDAVDDTKLVSKVLLNEMLKDLSTIAMDTYGRKVLLYLLGGRDPSYCHPDIVKILQGGDNNPTSKKSRDVRQRELIEAASPGLLELVAKETRALVFDKSHSQLVLAILRHAKGDKSHAMNAICELAAEEFIPHVKDSEDKLDEMHIAEHPAGHQFLKRLILQDKDKSEKSEELFSNVLLNGVKRRYLVSWAKVNRSAFVLCSIMESGIQEITEKLKEILLPAKKELSRCKTKGTQLLLEKMK</sequence>
<dbReference type="PANTHER" id="PTHR13389:SF0">
    <property type="entry name" value="PUMILIO HOMOLOG 3"/>
    <property type="match status" value="1"/>
</dbReference>
<keyword evidence="1" id="KW-0677">Repeat</keyword>
<dbReference type="InterPro" id="IPR016024">
    <property type="entry name" value="ARM-type_fold"/>
</dbReference>
<dbReference type="InterPro" id="IPR040059">
    <property type="entry name" value="PUM3"/>
</dbReference>
<accession>A0ABM0GTU2</accession>
<dbReference type="PROSITE" id="PS50303">
    <property type="entry name" value="PUM_HD"/>
    <property type="match status" value="1"/>
</dbReference>
<keyword evidence="5" id="KW-1185">Reference proteome</keyword>
<proteinExistence type="predicted"/>
<dbReference type="InterPro" id="IPR011989">
    <property type="entry name" value="ARM-like"/>
</dbReference>
<dbReference type="Gene3D" id="1.25.10.10">
    <property type="entry name" value="Leucine-rich Repeat Variant"/>
    <property type="match status" value="1"/>
</dbReference>
<gene>
    <name evidence="6" type="primary">LOC100374838</name>
</gene>
<evidence type="ECO:0000256" key="3">
    <source>
        <dbReference type="PROSITE-ProRule" id="PRU00317"/>
    </source>
</evidence>
<dbReference type="InterPro" id="IPR001313">
    <property type="entry name" value="Pumilio_RNA-bd_rpt"/>
</dbReference>
<dbReference type="InterPro" id="IPR033133">
    <property type="entry name" value="PUM-HD"/>
</dbReference>
<evidence type="ECO:0000313" key="6">
    <source>
        <dbReference type="RefSeq" id="XP_002737223.2"/>
    </source>
</evidence>
<dbReference type="SMART" id="SM00025">
    <property type="entry name" value="Pumilio"/>
    <property type="match status" value="4"/>
</dbReference>
<organism evidence="5 6">
    <name type="scientific">Saccoglossus kowalevskii</name>
    <name type="common">Acorn worm</name>
    <dbReference type="NCBI Taxonomy" id="10224"/>
    <lineage>
        <taxon>Eukaryota</taxon>
        <taxon>Metazoa</taxon>
        <taxon>Hemichordata</taxon>
        <taxon>Enteropneusta</taxon>
        <taxon>Harrimaniidae</taxon>
        <taxon>Saccoglossus</taxon>
    </lineage>
</organism>
<dbReference type="PROSITE" id="PS50302">
    <property type="entry name" value="PUM"/>
    <property type="match status" value="1"/>
</dbReference>
<evidence type="ECO:0000256" key="1">
    <source>
        <dbReference type="ARBA" id="ARBA00022737"/>
    </source>
</evidence>
<dbReference type="Pfam" id="PF08144">
    <property type="entry name" value="CPL"/>
    <property type="match status" value="1"/>
</dbReference>
<evidence type="ECO:0000259" key="4">
    <source>
        <dbReference type="PROSITE" id="PS50303"/>
    </source>
</evidence>
<name>A0ABM0GTU2_SACKO</name>